<dbReference type="InterPro" id="IPR018289">
    <property type="entry name" value="MULE_transposase_dom"/>
</dbReference>
<feature type="domain" description="SWIM-type" evidence="3">
    <location>
        <begin position="533"/>
        <end position="574"/>
    </location>
</feature>
<proteinExistence type="predicted"/>
<keyword evidence="1" id="KW-0862">Zinc</keyword>
<dbReference type="PROSITE" id="PS50966">
    <property type="entry name" value="ZF_SWIM"/>
    <property type="match status" value="1"/>
</dbReference>
<comment type="caution">
    <text evidence="4">The sequence shown here is derived from an EMBL/GenBank/DDBJ whole genome shotgun (WGS) entry which is preliminary data.</text>
</comment>
<name>A0AAD2DAC9_EUPCR</name>
<evidence type="ECO:0000259" key="3">
    <source>
        <dbReference type="PROSITE" id="PS50966"/>
    </source>
</evidence>
<evidence type="ECO:0000256" key="1">
    <source>
        <dbReference type="PROSITE-ProRule" id="PRU00325"/>
    </source>
</evidence>
<dbReference type="Proteomes" id="UP001295684">
    <property type="component" value="Unassembled WGS sequence"/>
</dbReference>
<dbReference type="InterPro" id="IPR031052">
    <property type="entry name" value="FHY3/FAR1"/>
</dbReference>
<keyword evidence="1" id="KW-0479">Metal-binding</keyword>
<evidence type="ECO:0000256" key="2">
    <source>
        <dbReference type="SAM" id="MobiDB-lite"/>
    </source>
</evidence>
<dbReference type="AlphaFoldDB" id="A0AAD2DAC9"/>
<keyword evidence="5" id="KW-1185">Reference proteome</keyword>
<organism evidence="4 5">
    <name type="scientific">Euplotes crassus</name>
    <dbReference type="NCBI Taxonomy" id="5936"/>
    <lineage>
        <taxon>Eukaryota</taxon>
        <taxon>Sar</taxon>
        <taxon>Alveolata</taxon>
        <taxon>Ciliophora</taxon>
        <taxon>Intramacronucleata</taxon>
        <taxon>Spirotrichea</taxon>
        <taxon>Hypotrichia</taxon>
        <taxon>Euplotida</taxon>
        <taxon>Euplotidae</taxon>
        <taxon>Moneuplotes</taxon>
    </lineage>
</organism>
<dbReference type="Pfam" id="PF10551">
    <property type="entry name" value="MULE"/>
    <property type="match status" value="1"/>
</dbReference>
<dbReference type="PANTHER" id="PTHR31669:SF251">
    <property type="entry name" value="PROTEIN FAR1-RELATED SEQUENCE"/>
    <property type="match status" value="1"/>
</dbReference>
<dbReference type="PANTHER" id="PTHR31669">
    <property type="entry name" value="PROTEIN FAR1-RELATED SEQUENCE 10-RELATED"/>
    <property type="match status" value="1"/>
</dbReference>
<evidence type="ECO:0000313" key="5">
    <source>
        <dbReference type="Proteomes" id="UP001295684"/>
    </source>
</evidence>
<evidence type="ECO:0000313" key="4">
    <source>
        <dbReference type="EMBL" id="CAI2386947.1"/>
    </source>
</evidence>
<dbReference type="GO" id="GO:0006355">
    <property type="term" value="P:regulation of DNA-templated transcription"/>
    <property type="evidence" value="ECO:0007669"/>
    <property type="project" value="InterPro"/>
</dbReference>
<reference evidence="4" key="1">
    <citation type="submission" date="2023-07" db="EMBL/GenBank/DDBJ databases">
        <authorList>
            <consortium name="AG Swart"/>
            <person name="Singh M."/>
            <person name="Singh A."/>
            <person name="Seah K."/>
            <person name="Emmerich C."/>
        </authorList>
    </citation>
    <scope>NUCLEOTIDE SEQUENCE</scope>
    <source>
        <strain evidence="4">DP1</strain>
    </source>
</reference>
<accession>A0AAD2DAC9</accession>
<gene>
    <name evidence="4" type="ORF">ECRASSUSDP1_LOCUS28573</name>
</gene>
<dbReference type="EMBL" id="CAMPGE010029475">
    <property type="protein sequence ID" value="CAI2386947.1"/>
    <property type="molecule type" value="Genomic_DNA"/>
</dbReference>
<feature type="compositionally biased region" description="Basic and acidic residues" evidence="2">
    <location>
        <begin position="602"/>
        <end position="619"/>
    </location>
</feature>
<dbReference type="GO" id="GO:0008270">
    <property type="term" value="F:zinc ion binding"/>
    <property type="evidence" value="ECO:0007669"/>
    <property type="project" value="UniProtKB-KW"/>
</dbReference>
<dbReference type="InterPro" id="IPR007527">
    <property type="entry name" value="Znf_SWIM"/>
</dbReference>
<keyword evidence="1" id="KW-0863">Zinc-finger</keyword>
<protein>
    <recommendedName>
        <fullName evidence="3">SWIM-type domain-containing protein</fullName>
    </recommendedName>
</protein>
<feature type="region of interest" description="Disordered" evidence="2">
    <location>
        <begin position="602"/>
        <end position="643"/>
    </location>
</feature>
<sequence length="643" mass="74906">MNAPLYIDPCQETNSGGKYSQYFVDFSKFPVYFNTPKEACDTYNGLGLSKKIHFKKYNIKRNENDFVTGFTLCCHKKNIKNKAMGNVDENGNPIEGGDCPVMVKFAWDLQRQCYVRVCSPVMKHNHKPEIKNRLMMTNSTVRNEVKCLVKAGLSSATIASIMSHKYQTTFQYGFIYQQARRIKFGNLHDRDISDAEKIICMLEELKAQDPDTDWLCEYEKDGYPHDLNKIIVMTGKMKRFYLKYHDVVFMDATYKTNKHDMALTIFSGVNCDGRNTVLGYALVKKETAESYKWLLSNLVKLSGVEPGVILTDFDPSMCHGIERIFRNTTHLLCQWHMMCNFKRHFFYLRKKRSGAAKILHQKIIDTIFCRTPKEFHENQEIIFSSDDLLDPQKMGYLRKMFSIKEKWAAAFTPALFHAGTHTISRAESVNSQVKSKVFRRSSLCDIFKLMNDIIEKCIKKSVLDRTQCKEKHQIHHPLLKSIYENYSSFAYNHMMYQYMLSHSLIVKKIRSDGDECSHSGQYMVKDVDDREKYTVEIFESPNPQVGLTINCKCKFRVTQRLYCAHILATMNACQIKTCEKFEPEDRWLDKLDNFLPEPDKTIKAIRNGEDTKKEKHENSQELLNSQIKKEESFQPLEDEDDLD</sequence>